<feature type="transmembrane region" description="Helical" evidence="1">
    <location>
        <begin position="121"/>
        <end position="138"/>
    </location>
</feature>
<protein>
    <recommendedName>
        <fullName evidence="2">Inner membrane protein YejM N-terminal domain-containing protein</fullName>
    </recommendedName>
</protein>
<gene>
    <name evidence="3" type="ORF">METZ01_LOCUS289176</name>
</gene>
<feature type="transmembrane region" description="Helical" evidence="1">
    <location>
        <begin position="45"/>
        <end position="67"/>
    </location>
</feature>
<keyword evidence="1" id="KW-0472">Membrane</keyword>
<organism evidence="3">
    <name type="scientific">marine metagenome</name>
    <dbReference type="NCBI Taxonomy" id="408172"/>
    <lineage>
        <taxon>unclassified sequences</taxon>
        <taxon>metagenomes</taxon>
        <taxon>ecological metagenomes</taxon>
    </lineage>
</organism>
<sequence length="232" mass="26754">MKTQRKLLLRWLGWFGLINGFIAALIGLRYLFFYSFPDDAWALSYVPLATITHFIILIYLPIALLLIPLTLIIPNKRLIFSLAIFFTTLIITSLIVDANFFAENRYHLSFLTSVLFDSTTYVLIALQFLIFLAFESMLANQLFRLLNRTGKKSMHGKQIACLIVICWGYVQGLHIWADATYYNAITGFTRYLPAYRPIHAKRDLARLGWIDSEALRNERAVEKLGEAFSEEL</sequence>
<accession>A0A382LMJ7</accession>
<dbReference type="AlphaFoldDB" id="A0A382LMJ7"/>
<feature type="non-terminal residue" evidence="3">
    <location>
        <position position="232"/>
    </location>
</feature>
<reference evidence="3" key="1">
    <citation type="submission" date="2018-05" db="EMBL/GenBank/DDBJ databases">
        <authorList>
            <person name="Lanie J.A."/>
            <person name="Ng W.-L."/>
            <person name="Kazmierczak K.M."/>
            <person name="Andrzejewski T.M."/>
            <person name="Davidsen T.M."/>
            <person name="Wayne K.J."/>
            <person name="Tettelin H."/>
            <person name="Glass J.I."/>
            <person name="Rusch D."/>
            <person name="Podicherti R."/>
            <person name="Tsui H.-C.T."/>
            <person name="Winkler M.E."/>
        </authorList>
    </citation>
    <scope>NUCLEOTIDE SEQUENCE</scope>
</reference>
<dbReference type="EMBL" id="UINC01087173">
    <property type="protein sequence ID" value="SVC36322.1"/>
    <property type="molecule type" value="Genomic_DNA"/>
</dbReference>
<feature type="transmembrane region" description="Helical" evidence="1">
    <location>
        <begin position="79"/>
        <end position="101"/>
    </location>
</feature>
<keyword evidence="1" id="KW-1133">Transmembrane helix</keyword>
<keyword evidence="1" id="KW-0812">Transmembrane</keyword>
<feature type="domain" description="Inner membrane protein YejM N-terminal" evidence="2">
    <location>
        <begin position="2"/>
        <end position="223"/>
    </location>
</feature>
<proteinExistence type="predicted"/>
<name>A0A382LMJ7_9ZZZZ</name>
<evidence type="ECO:0000256" key="1">
    <source>
        <dbReference type="SAM" id="Phobius"/>
    </source>
</evidence>
<evidence type="ECO:0000259" key="2">
    <source>
        <dbReference type="Pfam" id="PF11893"/>
    </source>
</evidence>
<feature type="transmembrane region" description="Helical" evidence="1">
    <location>
        <begin position="12"/>
        <end position="33"/>
    </location>
</feature>
<dbReference type="InterPro" id="IPR024588">
    <property type="entry name" value="YejM_N"/>
</dbReference>
<evidence type="ECO:0000313" key="3">
    <source>
        <dbReference type="EMBL" id="SVC36322.1"/>
    </source>
</evidence>
<dbReference type="Pfam" id="PF11893">
    <property type="entry name" value="DUF3413"/>
    <property type="match status" value="1"/>
</dbReference>
<feature type="transmembrane region" description="Helical" evidence="1">
    <location>
        <begin position="159"/>
        <end position="177"/>
    </location>
</feature>